<accession>A0A811U6B3</accession>
<protein>
    <submittedName>
        <fullName evidence="4">(Mediterranean fruit fly) hypothetical protein</fullName>
    </submittedName>
</protein>
<feature type="transmembrane region" description="Helical" evidence="3">
    <location>
        <begin position="122"/>
        <end position="143"/>
    </location>
</feature>
<evidence type="ECO:0000256" key="2">
    <source>
        <dbReference type="SAM" id="MobiDB-lite"/>
    </source>
</evidence>
<comment type="caution">
    <text evidence="4">The sequence shown here is derived from an EMBL/GenBank/DDBJ whole genome shotgun (WGS) entry which is preliminary data.</text>
</comment>
<keyword evidence="3" id="KW-0812">Transmembrane</keyword>
<keyword evidence="3" id="KW-0472">Membrane</keyword>
<dbReference type="PANTHER" id="PTHR15154:SF2">
    <property type="entry name" value="HAMARTIN"/>
    <property type="match status" value="1"/>
</dbReference>
<dbReference type="EMBL" id="CAJHJT010000001">
    <property type="protein sequence ID" value="CAD6993898.1"/>
    <property type="molecule type" value="Genomic_DNA"/>
</dbReference>
<organism evidence="4 5">
    <name type="scientific">Ceratitis capitata</name>
    <name type="common">Mediterranean fruit fly</name>
    <name type="synonym">Tephritis capitata</name>
    <dbReference type="NCBI Taxonomy" id="7213"/>
    <lineage>
        <taxon>Eukaryota</taxon>
        <taxon>Metazoa</taxon>
        <taxon>Ecdysozoa</taxon>
        <taxon>Arthropoda</taxon>
        <taxon>Hexapoda</taxon>
        <taxon>Insecta</taxon>
        <taxon>Pterygota</taxon>
        <taxon>Neoptera</taxon>
        <taxon>Endopterygota</taxon>
        <taxon>Diptera</taxon>
        <taxon>Brachycera</taxon>
        <taxon>Muscomorpha</taxon>
        <taxon>Tephritoidea</taxon>
        <taxon>Tephritidae</taxon>
        <taxon>Ceratitis</taxon>
        <taxon>Ceratitis</taxon>
    </lineage>
</organism>
<dbReference type="AlphaFoldDB" id="A0A811U6B3"/>
<feature type="region of interest" description="Disordered" evidence="2">
    <location>
        <begin position="506"/>
        <end position="559"/>
    </location>
</feature>
<keyword evidence="1" id="KW-0175">Coiled coil</keyword>
<sequence>MDVEKVFSDLESNQTQECEESKRKLVELFTQSKETWPVYYMMDYYYKTGSQRIMEVLVKVQTPHDIFIFDRVSEWLKMQTHRLQALNLLFFVVRNNPTWLFKIEKHRLIKDIFKLLMTEKDIVPLMSALLCIITLLPIIPNLVPNLLGDLFEVFGHLASWNCQNPKGLSDDKLVHLQLGLQMLFHRLYGMYPCSFMTFLSDFVKKDKGAIFHHTIKPLLETVRMHPMLVTATIESEINQVNRWKEKEPHDVVEECARLSLPMLHQDLNSDQVIPITRGLHEVPFDDHSMLEVKRNNHSKPAYNTNKFYYSSSEYLRDKQTQYPARSSNGSTWQHECDGNRNISGGAIWSPYNEITASGPMPLTPTPPYMLPLTSASTAVSKIANQVAAITGSSPPEAAVEATPETTPMKDLKELKQQHLANPHAVRAIFASQPSSPLRKENQNQFNFSDTVTDGGSGAASTMLFEQEVNTRVVTRVSTTYDRRIQQIVHDRSRSHSPFQTIESMMAKQQSAFRSPNELNSKSGTPDIDSNDMPSSNQFLGSAAPTPTPTPTPSSTQMPTPSVTPIPNIFTPSTALKPTSMSTFSTLENITKICRDCNETDHSMCTEGGLQTPTSRSMQMLIAKGIKRRNRMVSECYNDSNCMKVMLNNKQTGETEAVELKMGNLRRTKSCPAINFFAEVDNEVRKNRLQKSAKMLAIAAAKKQILDGAAVASSRNHVSTQTIEFVSQNYENSLFQMLLESVEIRHVHEQNQLQPQEILDTYVSQTIRSKDGSDRVGNLDQEQFQLICLQLQYERHRREMHAERNRRLMGRSRDKRSVEMERDRLREQVKSITFKNAELVRQIERNTKLHNDREQLYVDELTKIKLKYQSEIELNKCLRQANENLQTSLTEEQANRKGDTYELEALRGEIFNLTSELQLAQQQADMGLQCKQELARLEAEFIVMGEVQIKCRDKLSEIENFKARDEELHMLQSHYNKELKDLRHVLEEKTSQLDSAKHKINELQVQLQTSEKVITDQKRLLKTVKDEYEEKFKALNKKYDVQKTIIMQMEEKIMMSVFKPQGGVFLNACSPDTDKTDVASSMDRNSPLSTSLASSESLSASLRSSTELRNLHQLVETPTIEISGGGGNGISSVKGGANIIEGRRLPAPDLASSAMTASSSAAASAINIIASTSTAAAAAMTSTASAQTQNFESLSGKGSHIHPHVHLQQ</sequence>
<evidence type="ECO:0000313" key="4">
    <source>
        <dbReference type="EMBL" id="CAD6993898.1"/>
    </source>
</evidence>
<evidence type="ECO:0000313" key="5">
    <source>
        <dbReference type="Proteomes" id="UP000606786"/>
    </source>
</evidence>
<feature type="compositionally biased region" description="Basic residues" evidence="2">
    <location>
        <begin position="1198"/>
        <end position="1208"/>
    </location>
</feature>
<dbReference type="GO" id="GO:0051726">
    <property type="term" value="P:regulation of cell cycle"/>
    <property type="evidence" value="ECO:0007669"/>
    <property type="project" value="TreeGrafter"/>
</dbReference>
<dbReference type="OrthoDB" id="6022054at2759"/>
<feature type="region of interest" description="Disordered" evidence="2">
    <location>
        <begin position="1189"/>
        <end position="1208"/>
    </location>
</feature>
<keyword evidence="3" id="KW-1133">Transmembrane helix</keyword>
<keyword evidence="5" id="KW-1185">Reference proteome</keyword>
<dbReference type="GO" id="GO:0032007">
    <property type="term" value="P:negative regulation of TOR signaling"/>
    <property type="evidence" value="ECO:0007669"/>
    <property type="project" value="TreeGrafter"/>
</dbReference>
<dbReference type="Proteomes" id="UP000606786">
    <property type="component" value="Unassembled WGS sequence"/>
</dbReference>
<dbReference type="Pfam" id="PF04388">
    <property type="entry name" value="Hamartin"/>
    <property type="match status" value="1"/>
</dbReference>
<dbReference type="PANTHER" id="PTHR15154">
    <property type="entry name" value="HAMARTIN"/>
    <property type="match status" value="1"/>
</dbReference>
<gene>
    <name evidence="4" type="ORF">CCAP1982_LOCUS2691</name>
</gene>
<dbReference type="InterPro" id="IPR007483">
    <property type="entry name" value="Hamartin"/>
</dbReference>
<dbReference type="GO" id="GO:0033596">
    <property type="term" value="C:TSC1-TSC2 complex"/>
    <property type="evidence" value="ECO:0007669"/>
    <property type="project" value="TreeGrafter"/>
</dbReference>
<evidence type="ECO:0000256" key="1">
    <source>
        <dbReference type="SAM" id="Coils"/>
    </source>
</evidence>
<proteinExistence type="predicted"/>
<reference evidence="4" key="1">
    <citation type="submission" date="2020-11" db="EMBL/GenBank/DDBJ databases">
        <authorList>
            <person name="Whitehead M."/>
        </authorList>
    </citation>
    <scope>NUCLEOTIDE SEQUENCE</scope>
    <source>
        <strain evidence="4">EGII</strain>
    </source>
</reference>
<dbReference type="GO" id="GO:0008285">
    <property type="term" value="P:negative regulation of cell population proliferation"/>
    <property type="evidence" value="ECO:0007669"/>
    <property type="project" value="TreeGrafter"/>
</dbReference>
<feature type="coiled-coil region" evidence="1">
    <location>
        <begin position="874"/>
        <end position="922"/>
    </location>
</feature>
<feature type="compositionally biased region" description="Polar residues" evidence="2">
    <location>
        <begin position="506"/>
        <end position="523"/>
    </location>
</feature>
<evidence type="ECO:0000256" key="3">
    <source>
        <dbReference type="SAM" id="Phobius"/>
    </source>
</evidence>
<feature type="coiled-coil region" evidence="1">
    <location>
        <begin position="978"/>
        <end position="1037"/>
    </location>
</feature>
<feature type="compositionally biased region" description="Polar residues" evidence="2">
    <location>
        <begin position="1077"/>
        <end position="1086"/>
    </location>
</feature>
<name>A0A811U6B3_CERCA</name>
<feature type="region of interest" description="Disordered" evidence="2">
    <location>
        <begin position="1074"/>
        <end position="1094"/>
    </location>
</feature>